<dbReference type="Pfam" id="PF06441">
    <property type="entry name" value="EHN"/>
    <property type="match status" value="1"/>
</dbReference>
<name>S3D1T4_GLAL2</name>
<protein>
    <submittedName>
        <fullName evidence="5">Alpha/beta-Hydrolase</fullName>
    </submittedName>
</protein>
<dbReference type="SUPFAM" id="SSF53474">
    <property type="entry name" value="alpha/beta-Hydrolases"/>
    <property type="match status" value="1"/>
</dbReference>
<evidence type="ECO:0000256" key="2">
    <source>
        <dbReference type="ARBA" id="ARBA00022801"/>
    </source>
</evidence>
<feature type="active site" description="Proton donor" evidence="3">
    <location>
        <position position="316"/>
    </location>
</feature>
<sequence length="397" mass="44989">MSLDAFAKFPARLPKGLTFFKVAIPQNEIDDMIKLLKLSKLPPETYETSMESRQYGVTRDWMIDAKKKWESFDWRKTEDMINSFPNFTLDIADQSGPHQIHFAALISQKPDAVPVVLLHGWPGNFLEFLPMLNLLRKKYTPETLPYHVIVPSLPGYAFSSPPPLDRDFRIEDVARIFDKLMKDLGFGNGYLVQGGDVGSKVARVMAAEHDSCKGVHVNFCIMPEPKDVSGELTKPEQVGLKRTEEFMKLGSSYALQHATKPGTLSFVLTSNPLSLLAWIAEKFLAWTDEDPPLNTILESVTLYWLTETLPTSLYPYRQLYTPGNVGAHEDPKWHITKPFGFSWFPKELAPIPRSWAATTGDLVFYRQHDSGGHFAALERPSVLLQDIEEFVAQVWKA</sequence>
<keyword evidence="2 5" id="KW-0378">Hydrolase</keyword>
<evidence type="ECO:0000313" key="6">
    <source>
        <dbReference type="Proteomes" id="UP000016922"/>
    </source>
</evidence>
<dbReference type="PANTHER" id="PTHR21661:SF39">
    <property type="entry name" value="HYDROLASE, PUTATIVE (AFU_ORTHOLOGUE AFUA_3G08960)-RELATED"/>
    <property type="match status" value="1"/>
</dbReference>
<dbReference type="GeneID" id="19471557"/>
<dbReference type="InterPro" id="IPR000639">
    <property type="entry name" value="Epox_hydrolase-like"/>
</dbReference>
<dbReference type="PIRSF" id="PIRSF001112">
    <property type="entry name" value="Epoxide_hydrolase"/>
    <property type="match status" value="1"/>
</dbReference>
<dbReference type="InterPro" id="IPR029058">
    <property type="entry name" value="AB_hydrolase_fold"/>
</dbReference>
<dbReference type="Gene3D" id="3.40.50.1820">
    <property type="entry name" value="alpha/beta hydrolase"/>
    <property type="match status" value="1"/>
</dbReference>
<evidence type="ECO:0000259" key="4">
    <source>
        <dbReference type="Pfam" id="PF06441"/>
    </source>
</evidence>
<dbReference type="InterPro" id="IPR016292">
    <property type="entry name" value="Epoxide_hydrolase"/>
</dbReference>
<dbReference type="AlphaFoldDB" id="S3D1T4"/>
<dbReference type="OMA" id="VGVHVNY"/>
<reference evidence="5 6" key="1">
    <citation type="journal article" date="2013" name="BMC Genomics">
        <title>Genomics-driven discovery of the pneumocandin biosynthetic gene cluster in the fungus Glarea lozoyensis.</title>
        <authorList>
            <person name="Chen L."/>
            <person name="Yue Q."/>
            <person name="Zhang X."/>
            <person name="Xiang M."/>
            <person name="Wang C."/>
            <person name="Li S."/>
            <person name="Che Y."/>
            <person name="Ortiz-Lopez F.J."/>
            <person name="Bills G.F."/>
            <person name="Liu X."/>
            <person name="An Z."/>
        </authorList>
    </citation>
    <scope>NUCLEOTIDE SEQUENCE [LARGE SCALE GENOMIC DNA]</scope>
    <source>
        <strain evidence="6">ATCC 20868 / MF5171</strain>
    </source>
</reference>
<gene>
    <name evidence="5" type="ORF">GLAREA_12516</name>
</gene>
<feature type="active site" description="Nucleophile" evidence="3">
    <location>
        <position position="196"/>
    </location>
</feature>
<dbReference type="EMBL" id="KE145361">
    <property type="protein sequence ID" value="EPE31760.1"/>
    <property type="molecule type" value="Genomic_DNA"/>
</dbReference>
<feature type="active site" description="Proton acceptor" evidence="3">
    <location>
        <position position="373"/>
    </location>
</feature>
<dbReference type="STRING" id="1116229.S3D1T4"/>
<dbReference type="GO" id="GO:0097176">
    <property type="term" value="P:epoxide metabolic process"/>
    <property type="evidence" value="ECO:0007669"/>
    <property type="project" value="TreeGrafter"/>
</dbReference>
<evidence type="ECO:0000313" key="5">
    <source>
        <dbReference type="EMBL" id="EPE31760.1"/>
    </source>
</evidence>
<dbReference type="PANTHER" id="PTHR21661">
    <property type="entry name" value="EPOXIDE HYDROLASE 1-RELATED"/>
    <property type="match status" value="1"/>
</dbReference>
<dbReference type="GO" id="GO:0004301">
    <property type="term" value="F:epoxide hydrolase activity"/>
    <property type="evidence" value="ECO:0007669"/>
    <property type="project" value="TreeGrafter"/>
</dbReference>
<proteinExistence type="inferred from homology"/>
<evidence type="ECO:0000256" key="3">
    <source>
        <dbReference type="PIRSR" id="PIRSR001112-1"/>
    </source>
</evidence>
<dbReference type="PRINTS" id="PR00412">
    <property type="entry name" value="EPOXHYDRLASE"/>
</dbReference>
<keyword evidence="6" id="KW-1185">Reference proteome</keyword>
<organism evidence="5 6">
    <name type="scientific">Glarea lozoyensis (strain ATCC 20868 / MF5171)</name>
    <dbReference type="NCBI Taxonomy" id="1116229"/>
    <lineage>
        <taxon>Eukaryota</taxon>
        <taxon>Fungi</taxon>
        <taxon>Dikarya</taxon>
        <taxon>Ascomycota</taxon>
        <taxon>Pezizomycotina</taxon>
        <taxon>Leotiomycetes</taxon>
        <taxon>Helotiales</taxon>
        <taxon>Helotiaceae</taxon>
        <taxon>Glarea</taxon>
    </lineage>
</organism>
<dbReference type="HOGENOM" id="CLU_019414_0_0_1"/>
<dbReference type="KEGG" id="glz:GLAREA_12516"/>
<dbReference type="eggNOG" id="KOG2565">
    <property type="taxonomic scope" value="Eukaryota"/>
</dbReference>
<feature type="domain" description="Epoxide hydrolase N-terminal" evidence="4">
    <location>
        <begin position="20"/>
        <end position="128"/>
    </location>
</feature>
<accession>S3D1T4</accession>
<dbReference type="InterPro" id="IPR010497">
    <property type="entry name" value="Epoxide_hydro_N"/>
</dbReference>
<dbReference type="OrthoDB" id="7130006at2759"/>
<comment type="similarity">
    <text evidence="1">Belongs to the peptidase S33 family.</text>
</comment>
<evidence type="ECO:0000256" key="1">
    <source>
        <dbReference type="ARBA" id="ARBA00010088"/>
    </source>
</evidence>
<dbReference type="RefSeq" id="XP_008081489.1">
    <property type="nucleotide sequence ID" value="XM_008083298.1"/>
</dbReference>
<dbReference type="Proteomes" id="UP000016922">
    <property type="component" value="Unassembled WGS sequence"/>
</dbReference>